<organism evidence="9 10">
    <name type="scientific">Pikeienuella piscinae</name>
    <dbReference type="NCBI Taxonomy" id="2748098"/>
    <lineage>
        <taxon>Bacteria</taxon>
        <taxon>Pseudomonadati</taxon>
        <taxon>Pseudomonadota</taxon>
        <taxon>Alphaproteobacteria</taxon>
        <taxon>Rhodobacterales</taxon>
        <taxon>Paracoccaceae</taxon>
        <taxon>Pikeienuella</taxon>
    </lineage>
</organism>
<evidence type="ECO:0000256" key="1">
    <source>
        <dbReference type="ARBA" id="ARBA00004651"/>
    </source>
</evidence>
<keyword evidence="6 8" id="KW-1133">Transmembrane helix</keyword>
<dbReference type="PANTHER" id="PTHR30269:SF37">
    <property type="entry name" value="MEMBRANE TRANSPORTER PROTEIN"/>
    <property type="match status" value="1"/>
</dbReference>
<comment type="similarity">
    <text evidence="2 8">Belongs to the 4-toluene sulfonate uptake permease (TSUP) (TC 2.A.102) family.</text>
</comment>
<feature type="transmembrane region" description="Helical" evidence="8">
    <location>
        <begin position="48"/>
        <end position="68"/>
    </location>
</feature>
<dbReference type="InterPro" id="IPR002781">
    <property type="entry name" value="TM_pro_TauE-like"/>
</dbReference>
<dbReference type="EMBL" id="CP049056">
    <property type="protein sequence ID" value="QIE55424.1"/>
    <property type="molecule type" value="Genomic_DNA"/>
</dbReference>
<feature type="transmembrane region" description="Helical" evidence="8">
    <location>
        <begin position="180"/>
        <end position="208"/>
    </location>
</feature>
<gene>
    <name evidence="9" type="ORF">G5B40_08120</name>
</gene>
<dbReference type="AlphaFoldDB" id="A0A7L5BZY0"/>
<keyword evidence="7 8" id="KW-0472">Membrane</keyword>
<evidence type="ECO:0000256" key="5">
    <source>
        <dbReference type="ARBA" id="ARBA00022692"/>
    </source>
</evidence>
<evidence type="ECO:0000313" key="10">
    <source>
        <dbReference type="Proteomes" id="UP000503336"/>
    </source>
</evidence>
<dbReference type="KEGG" id="hdh:G5B40_08120"/>
<feature type="transmembrane region" description="Helical" evidence="8">
    <location>
        <begin position="105"/>
        <end position="125"/>
    </location>
</feature>
<dbReference type="PANTHER" id="PTHR30269">
    <property type="entry name" value="TRANSMEMBRANE PROTEIN YFCA"/>
    <property type="match status" value="1"/>
</dbReference>
<keyword evidence="10" id="KW-1185">Reference proteome</keyword>
<comment type="subcellular location">
    <subcellularLocation>
        <location evidence="1 8">Cell membrane</location>
        <topology evidence="1 8">Multi-pass membrane protein</topology>
    </subcellularLocation>
</comment>
<evidence type="ECO:0000256" key="6">
    <source>
        <dbReference type="ARBA" id="ARBA00022989"/>
    </source>
</evidence>
<evidence type="ECO:0000256" key="4">
    <source>
        <dbReference type="ARBA" id="ARBA00022475"/>
    </source>
</evidence>
<dbReference type="InterPro" id="IPR052017">
    <property type="entry name" value="TSUP"/>
</dbReference>
<sequence>MFDIALDPIGWGVVLGGALAAGFTTGFAGFGAALVAAGFWFFALPAAMVPPLVVVAAVAGHTVGFFSVRAAFEWRRAAPYLGGGVLGIPLGVYALTVASPSSLRLSVGIFLVAYAAWQLAGAGRATIGAWGGRAADAFIGLAGGFLGGFSGLSGPAPVIWLQLRGGPSVAQRAVYQPFNFIILTLAGIGMAAGGLIGADVALIGAAIVPTTLLGAWIGVRTYAGVSEAAFRRVVLCLLFASGVAIVIRSVAG</sequence>
<keyword evidence="3" id="KW-0813">Transport</keyword>
<evidence type="ECO:0000256" key="2">
    <source>
        <dbReference type="ARBA" id="ARBA00009142"/>
    </source>
</evidence>
<feature type="transmembrane region" description="Helical" evidence="8">
    <location>
        <begin position="137"/>
        <end position="160"/>
    </location>
</feature>
<feature type="transmembrane region" description="Helical" evidence="8">
    <location>
        <begin position="229"/>
        <end position="251"/>
    </location>
</feature>
<proteinExistence type="inferred from homology"/>
<protein>
    <recommendedName>
        <fullName evidence="8">Probable membrane transporter protein</fullName>
    </recommendedName>
</protein>
<dbReference type="GO" id="GO:0005886">
    <property type="term" value="C:plasma membrane"/>
    <property type="evidence" value="ECO:0007669"/>
    <property type="project" value="UniProtKB-SubCell"/>
</dbReference>
<evidence type="ECO:0000256" key="7">
    <source>
        <dbReference type="ARBA" id="ARBA00023136"/>
    </source>
</evidence>
<dbReference type="RefSeq" id="WP_165097324.1">
    <property type="nucleotide sequence ID" value="NZ_CP049056.1"/>
</dbReference>
<evidence type="ECO:0000256" key="3">
    <source>
        <dbReference type="ARBA" id="ARBA00022448"/>
    </source>
</evidence>
<dbReference type="Proteomes" id="UP000503336">
    <property type="component" value="Chromosome"/>
</dbReference>
<feature type="transmembrane region" description="Helical" evidence="8">
    <location>
        <begin position="12"/>
        <end position="42"/>
    </location>
</feature>
<keyword evidence="4 8" id="KW-1003">Cell membrane</keyword>
<evidence type="ECO:0000256" key="8">
    <source>
        <dbReference type="RuleBase" id="RU363041"/>
    </source>
</evidence>
<reference evidence="9 10" key="1">
    <citation type="submission" date="2020-02" db="EMBL/GenBank/DDBJ databases">
        <title>complete genome sequence of Rhodobacteraceae bacterium.</title>
        <authorList>
            <person name="Park J."/>
            <person name="Kim Y.-S."/>
            <person name="Kim K.-H."/>
        </authorList>
    </citation>
    <scope>NUCLEOTIDE SEQUENCE [LARGE SCALE GENOMIC DNA]</scope>
    <source>
        <strain evidence="9 10">RR4-56</strain>
    </source>
</reference>
<name>A0A7L5BZY0_9RHOB</name>
<keyword evidence="5 8" id="KW-0812">Transmembrane</keyword>
<accession>A0A7L5BZY0</accession>
<evidence type="ECO:0000313" key="9">
    <source>
        <dbReference type="EMBL" id="QIE55424.1"/>
    </source>
</evidence>
<dbReference type="Pfam" id="PF01925">
    <property type="entry name" value="TauE"/>
    <property type="match status" value="1"/>
</dbReference>
<feature type="transmembrane region" description="Helical" evidence="8">
    <location>
        <begin position="80"/>
        <end position="99"/>
    </location>
</feature>